<dbReference type="SUPFAM" id="SSF53300">
    <property type="entry name" value="vWA-like"/>
    <property type="match status" value="1"/>
</dbReference>
<gene>
    <name evidence="4" type="primary">LOC114328539</name>
</gene>
<dbReference type="GO" id="GO:0032991">
    <property type="term" value="C:protein-containing complex"/>
    <property type="evidence" value="ECO:0007669"/>
    <property type="project" value="UniProtKB-ARBA"/>
</dbReference>
<evidence type="ECO:0000259" key="3">
    <source>
        <dbReference type="PROSITE" id="PS51468"/>
    </source>
</evidence>
<dbReference type="PROSITE" id="PS51468">
    <property type="entry name" value="VIT"/>
    <property type="match status" value="1"/>
</dbReference>
<keyword evidence="1" id="KW-0732">Signal</keyword>
<dbReference type="Gene3D" id="3.40.50.410">
    <property type="entry name" value="von Willebrand factor, type A domain"/>
    <property type="match status" value="1"/>
</dbReference>
<dbReference type="SMART" id="SM00327">
    <property type="entry name" value="VWA"/>
    <property type="match status" value="1"/>
</dbReference>
<dbReference type="Pfam" id="PF13768">
    <property type="entry name" value="VWA_3"/>
    <property type="match status" value="1"/>
</dbReference>
<dbReference type="Pfam" id="PF00092">
    <property type="entry name" value="VWA"/>
    <property type="match status" value="1"/>
</dbReference>
<dbReference type="PROSITE" id="PS50234">
    <property type="entry name" value="VWFA"/>
    <property type="match status" value="1"/>
</dbReference>
<feature type="signal peptide" evidence="1">
    <location>
        <begin position="1"/>
        <end position="27"/>
    </location>
</feature>
<name>A0A6P7FEG7_DIAVI</name>
<dbReference type="AlphaFoldDB" id="A0A6P7FEG7"/>
<feature type="chain" id="PRO_5028445459" evidence="1">
    <location>
        <begin position="28"/>
        <end position="847"/>
    </location>
</feature>
<dbReference type="RefSeq" id="XP_028133212.1">
    <property type="nucleotide sequence ID" value="XM_028277411.1"/>
</dbReference>
<dbReference type="OrthoDB" id="299997at2759"/>
<evidence type="ECO:0000259" key="2">
    <source>
        <dbReference type="PROSITE" id="PS50234"/>
    </source>
</evidence>
<evidence type="ECO:0000256" key="1">
    <source>
        <dbReference type="SAM" id="SignalP"/>
    </source>
</evidence>
<evidence type="ECO:0000313" key="4">
    <source>
        <dbReference type="RefSeq" id="XP_028133212.1"/>
    </source>
</evidence>
<sequence length="847" mass="93024">MVIQKEALLGLLLCISIVTCFPQVSQSDSLVTSIASDSVENNGDNSNKENVPVLPKIYEMRVDANVSNRFAKCQITSKVRNLDKNAHEATFSVVIPEQAYISEFIMEIEGKQYKAYVQEKEQAKNTYTKAVESGQAAAHVSVSARDSNRFTVSVNVEPQKKAVFYLKYEELLTRANNQYELVINIHPGQPVKKLDVEVHIDESRPLKFINAPPLRSGNEIAKKGESLNPKAEIVKVNATSAVVKFSPDIEKQKQYATDLGTNAENGLAGQFVVQYDVEKAGPGGEVLVDGGHFVHFFAPSDIPALPKQVVFILDTSGSMEGIRITQLKEAMKSILPELKKEDIFSIIEFGSVVKVWNIDKSAVQYQSGIDEWGYEPEDPEAIFKNKTQQPIPPPYPASEENIKKAEDVVEKLRAFGGTDINSALTTGLQIILKNKEDKTHQPIIVFLTDGEATVGQTNNEKIITSITELNSGKTPIFSLSFGDGADKNFLQKLALKNLGFNRHIYEAADASLQLQEFYKQISSPLLSNVVFKYVNNVTEVTKQVFPILFGGSELVVSGQILDPGFSPSTVEGWGINGPVKLVPVLNQAVGSLERLWAYLTLKQYLKQREAADNKTGPTQEALRIALKYSFVSDVTSLVVVKPNKTDAVDTEDGSDKRYPIIASGIPLSALQSKAPMLGSAGSSYIPLSNFGAPNYFASPVAAESDVDSLSDRIYGGALPAPTFSNKIYPSTTFRPPTTYSTTPFTPICNTQTPKSLLQVLKEKLPWLAAILEDDEVLTLSKGKFKLGLNETESSKPDCPETPLSQPGECTLIHHCSQVYEKLTDIQTYEKYFCDLQGFAGICCPKQS</sequence>
<dbReference type="PANTHER" id="PTHR10338:SF108">
    <property type="entry name" value="INTER-ALPHA-TRYPSIN INHIBITOR HEAVY CHAIN H4-LIKE PROTEIN"/>
    <property type="match status" value="1"/>
</dbReference>
<dbReference type="InterPro" id="IPR050934">
    <property type="entry name" value="ITIH"/>
</dbReference>
<dbReference type="InParanoid" id="A0A6P7FEG7"/>
<dbReference type="Pfam" id="PF08487">
    <property type="entry name" value="VIT"/>
    <property type="match status" value="1"/>
</dbReference>
<feature type="domain" description="VWFA" evidence="2">
    <location>
        <begin position="308"/>
        <end position="521"/>
    </location>
</feature>
<accession>A0A6P7FEG7</accession>
<proteinExistence type="predicted"/>
<dbReference type="SMART" id="SM00609">
    <property type="entry name" value="VIT"/>
    <property type="match status" value="1"/>
</dbReference>
<feature type="domain" description="VIT" evidence="3">
    <location>
        <begin position="41"/>
        <end position="170"/>
    </location>
</feature>
<organism evidence="4">
    <name type="scientific">Diabrotica virgifera virgifera</name>
    <name type="common">western corn rootworm</name>
    <dbReference type="NCBI Taxonomy" id="50390"/>
    <lineage>
        <taxon>Eukaryota</taxon>
        <taxon>Metazoa</taxon>
        <taxon>Ecdysozoa</taxon>
        <taxon>Arthropoda</taxon>
        <taxon>Hexapoda</taxon>
        <taxon>Insecta</taxon>
        <taxon>Pterygota</taxon>
        <taxon>Neoptera</taxon>
        <taxon>Endopterygota</taxon>
        <taxon>Coleoptera</taxon>
        <taxon>Polyphaga</taxon>
        <taxon>Cucujiformia</taxon>
        <taxon>Chrysomeloidea</taxon>
        <taxon>Chrysomelidae</taxon>
        <taxon>Galerucinae</taxon>
        <taxon>Diabroticina</taxon>
        <taxon>Diabroticites</taxon>
        <taxon>Diabrotica</taxon>
    </lineage>
</organism>
<dbReference type="InterPro" id="IPR013694">
    <property type="entry name" value="VIT"/>
</dbReference>
<reference evidence="4" key="1">
    <citation type="submission" date="2025-08" db="UniProtKB">
        <authorList>
            <consortium name="RefSeq"/>
        </authorList>
    </citation>
    <scope>IDENTIFICATION</scope>
</reference>
<dbReference type="InterPro" id="IPR036465">
    <property type="entry name" value="vWFA_dom_sf"/>
</dbReference>
<dbReference type="PANTHER" id="PTHR10338">
    <property type="entry name" value="INTER-ALPHA-TRYPSIN INHIBITOR HEAVY CHAIN FAMILY MEMBER"/>
    <property type="match status" value="1"/>
</dbReference>
<protein>
    <submittedName>
        <fullName evidence="4">Inter-alpha-trypsin inhibitor heavy chain H4-like</fullName>
    </submittedName>
</protein>
<dbReference type="InterPro" id="IPR002035">
    <property type="entry name" value="VWF_A"/>
</dbReference>